<dbReference type="GO" id="GO:0005634">
    <property type="term" value="C:nucleus"/>
    <property type="evidence" value="ECO:0007669"/>
    <property type="project" value="UniProtKB-SubCell"/>
</dbReference>
<evidence type="ECO:0000256" key="12">
    <source>
        <dbReference type="ARBA" id="ARBA00023134"/>
    </source>
</evidence>
<gene>
    <name evidence="20" type="primary">Eefsec</name>
    <name evidence="20" type="ORF">AWC38_SpisGene12088</name>
</gene>
<dbReference type="AlphaFoldDB" id="A0A2B4S0F7"/>
<dbReference type="Pfam" id="PF00009">
    <property type="entry name" value="GTP_EFTU"/>
    <property type="match status" value="1"/>
</dbReference>
<evidence type="ECO:0000256" key="10">
    <source>
        <dbReference type="ARBA" id="ARBA00022801"/>
    </source>
</evidence>
<evidence type="ECO:0000256" key="18">
    <source>
        <dbReference type="SAM" id="MobiDB-lite"/>
    </source>
</evidence>
<sequence>MTTKKILNFNIGVLGHIDSGKTSLAKALSSTASTASFDKNPQSKERGITLDLGFSSFQVPIPEHLKEHGFDILQFTLVDCPGHASLIRTIIGGAQIIDMMMLVVDVTKGMQTQTAECLVIGEILCEKMIVVLNKTDLLKEDKKQALIEKMTKKLTKTLESTKFAGSPILPVSAKPGGPDSPDFEPVGTQMLVDLLSSLSYLPNRDPSGPLVFAVDHCFSIRGQGTVMTGTILSGSLKVNDTIEIPSLKITKKVKSMQMFKAPVTEASQGDRVGICVTQFDPKLLERGLVCSPSTVPTVFAAVVSVKPISYYKGTITSKSKFHITIGHETVMGTLQVFGLPPGQSMDPTVQEAFDISREYVFQEDVVDQSKKSLSTGGSENSGPETKPVSHHQWLFIEFEKPVTCPEHSLVIGSRLDSDIHLNVCRIAFHGRLLLPVTEKNFKETLLPQLKIYKIKAKQGVVERMADEYSVIAHSLFKKETNIQNFVGMKVTLSTGEQGMIEGGFGQSGKVKIRIATGLSPDTVSKLSSGGKKKGGGKNKGTTSETPNEETNSSEQVAKPIKVTLEFKRYNYDPKKKMIQ</sequence>
<evidence type="ECO:0000256" key="17">
    <source>
        <dbReference type="ARBA" id="ARBA00082387"/>
    </source>
</evidence>
<evidence type="ECO:0000256" key="15">
    <source>
        <dbReference type="ARBA" id="ARBA00054716"/>
    </source>
</evidence>
<dbReference type="InterPro" id="IPR049394">
    <property type="entry name" value="eEFSec_C"/>
</dbReference>
<evidence type="ECO:0000256" key="7">
    <source>
        <dbReference type="ARBA" id="ARBA00022490"/>
    </source>
</evidence>
<dbReference type="GO" id="GO:0001514">
    <property type="term" value="P:selenocysteine incorporation"/>
    <property type="evidence" value="ECO:0007669"/>
    <property type="project" value="UniProtKB-ARBA"/>
</dbReference>
<evidence type="ECO:0000256" key="5">
    <source>
        <dbReference type="ARBA" id="ARBA00015953"/>
    </source>
</evidence>
<proteinExistence type="predicted"/>
<keyword evidence="10" id="KW-0378">Hydrolase</keyword>
<evidence type="ECO:0000256" key="1">
    <source>
        <dbReference type="ARBA" id="ARBA00001936"/>
    </source>
</evidence>
<comment type="subcellular location">
    <subcellularLocation>
        <location evidence="4">Cytoplasm</location>
    </subcellularLocation>
    <subcellularLocation>
        <location evidence="3">Nucleus</location>
    </subcellularLocation>
</comment>
<dbReference type="OrthoDB" id="2067at2759"/>
<dbReference type="FunFam" id="3.40.50.300:FF:000900">
    <property type="entry name" value="Eukaryotic elongation factor, selenocysteine-tRNA-specific"/>
    <property type="match status" value="1"/>
</dbReference>
<feature type="domain" description="Tr-type G" evidence="19">
    <location>
        <begin position="6"/>
        <end position="207"/>
    </location>
</feature>
<comment type="cofactor">
    <cofactor evidence="2">
        <name>Mg(2+)</name>
        <dbReference type="ChEBI" id="CHEBI:18420"/>
    </cofactor>
</comment>
<dbReference type="STRING" id="50429.A0A2B4S0F7"/>
<dbReference type="InterPro" id="IPR000795">
    <property type="entry name" value="T_Tr_GTP-bd_dom"/>
</dbReference>
<dbReference type="PRINTS" id="PR00315">
    <property type="entry name" value="ELONGATNFCT"/>
</dbReference>
<dbReference type="PROSITE" id="PS51722">
    <property type="entry name" value="G_TR_2"/>
    <property type="match status" value="1"/>
</dbReference>
<reference evidence="21" key="1">
    <citation type="journal article" date="2017" name="bioRxiv">
        <title>Comparative analysis of the genomes of Stylophora pistillata and Acropora digitifera provides evidence for extensive differences between species of corals.</title>
        <authorList>
            <person name="Voolstra C.R."/>
            <person name="Li Y."/>
            <person name="Liew Y.J."/>
            <person name="Baumgarten S."/>
            <person name="Zoccola D."/>
            <person name="Flot J.-F."/>
            <person name="Tambutte S."/>
            <person name="Allemand D."/>
            <person name="Aranda M."/>
        </authorList>
    </citation>
    <scope>NUCLEOTIDE SEQUENCE [LARGE SCALE GENOMIC DNA]</scope>
</reference>
<dbReference type="InterPro" id="IPR027417">
    <property type="entry name" value="P-loop_NTPase"/>
</dbReference>
<dbReference type="GO" id="GO:0003746">
    <property type="term" value="F:translation elongation factor activity"/>
    <property type="evidence" value="ECO:0007669"/>
    <property type="project" value="UniProtKB-KW"/>
</dbReference>
<dbReference type="InterPro" id="IPR049393">
    <property type="entry name" value="eEFSec_III"/>
</dbReference>
<keyword evidence="9" id="KW-0547">Nucleotide-binding</keyword>
<dbReference type="NCBIfam" id="TIGR00231">
    <property type="entry name" value="small_GTP"/>
    <property type="match status" value="1"/>
</dbReference>
<dbReference type="SUPFAM" id="SSF50447">
    <property type="entry name" value="Translation proteins"/>
    <property type="match status" value="1"/>
</dbReference>
<feature type="compositionally biased region" description="Low complexity" evidence="18">
    <location>
        <begin position="539"/>
        <end position="554"/>
    </location>
</feature>
<dbReference type="Pfam" id="PF21131">
    <property type="entry name" value="eEFSec_4th"/>
    <property type="match status" value="1"/>
</dbReference>
<dbReference type="Proteomes" id="UP000225706">
    <property type="component" value="Unassembled WGS sequence"/>
</dbReference>
<dbReference type="SUPFAM" id="SSF52540">
    <property type="entry name" value="P-loop containing nucleoside triphosphate hydrolases"/>
    <property type="match status" value="1"/>
</dbReference>
<dbReference type="InterPro" id="IPR050055">
    <property type="entry name" value="EF-Tu_GTPase"/>
</dbReference>
<evidence type="ECO:0000256" key="11">
    <source>
        <dbReference type="ARBA" id="ARBA00022917"/>
    </source>
</evidence>
<dbReference type="InterPro" id="IPR004161">
    <property type="entry name" value="EFTu-like_2"/>
</dbReference>
<comment type="cofactor">
    <cofactor evidence="1">
        <name>Mn(2+)</name>
        <dbReference type="ChEBI" id="CHEBI:29035"/>
    </cofactor>
</comment>
<dbReference type="GO" id="GO:0005525">
    <property type="term" value="F:GTP binding"/>
    <property type="evidence" value="ECO:0007669"/>
    <property type="project" value="UniProtKB-KW"/>
</dbReference>
<evidence type="ECO:0000256" key="2">
    <source>
        <dbReference type="ARBA" id="ARBA00001946"/>
    </source>
</evidence>
<evidence type="ECO:0000256" key="4">
    <source>
        <dbReference type="ARBA" id="ARBA00004496"/>
    </source>
</evidence>
<keyword evidence="8" id="KW-0597">Phosphoprotein</keyword>
<evidence type="ECO:0000256" key="9">
    <source>
        <dbReference type="ARBA" id="ARBA00022741"/>
    </source>
</evidence>
<evidence type="ECO:0000259" key="19">
    <source>
        <dbReference type="PROSITE" id="PS51722"/>
    </source>
</evidence>
<keyword evidence="12" id="KW-0342">GTP-binding</keyword>
<evidence type="ECO:0000256" key="13">
    <source>
        <dbReference type="ARBA" id="ARBA00023242"/>
    </source>
</evidence>
<evidence type="ECO:0000256" key="3">
    <source>
        <dbReference type="ARBA" id="ARBA00004123"/>
    </source>
</evidence>
<dbReference type="CDD" id="cd01889">
    <property type="entry name" value="SelB_euk"/>
    <property type="match status" value="1"/>
</dbReference>
<dbReference type="InterPro" id="IPR009000">
    <property type="entry name" value="Transl_B-barrel_sf"/>
</dbReference>
<keyword evidence="21" id="KW-1185">Reference proteome</keyword>
<dbReference type="Pfam" id="PF03144">
    <property type="entry name" value="GTP_EFTU_D2"/>
    <property type="match status" value="1"/>
</dbReference>
<evidence type="ECO:0000256" key="14">
    <source>
        <dbReference type="ARBA" id="ARBA00049117"/>
    </source>
</evidence>
<dbReference type="CDD" id="cd03696">
    <property type="entry name" value="SelB_II"/>
    <property type="match status" value="1"/>
</dbReference>
<evidence type="ECO:0000256" key="6">
    <source>
        <dbReference type="ARBA" id="ARBA00022481"/>
    </source>
</evidence>
<dbReference type="Gene3D" id="2.40.30.10">
    <property type="entry name" value="Translation factors"/>
    <property type="match status" value="1"/>
</dbReference>
<dbReference type="FunFam" id="2.40.30.10:FF:000052">
    <property type="entry name" value="Selenocysteine-specific elongation factor EF-Sec"/>
    <property type="match status" value="1"/>
</dbReference>
<keyword evidence="20" id="KW-0251">Elongation factor</keyword>
<evidence type="ECO:0000313" key="20">
    <source>
        <dbReference type="EMBL" id="PFX23371.1"/>
    </source>
</evidence>
<dbReference type="InterPro" id="IPR005225">
    <property type="entry name" value="Small_GTP-bd"/>
</dbReference>
<dbReference type="EMBL" id="LSMT01000209">
    <property type="protein sequence ID" value="PFX23371.1"/>
    <property type="molecule type" value="Genomic_DNA"/>
</dbReference>
<name>A0A2B4S0F7_STYPI</name>
<keyword evidence="11" id="KW-0648">Protein biosynthesis</keyword>
<dbReference type="CDD" id="cd04094">
    <property type="entry name" value="eSelB_III"/>
    <property type="match status" value="1"/>
</dbReference>
<dbReference type="PANTHER" id="PTHR43721">
    <property type="entry name" value="ELONGATION FACTOR TU-RELATED"/>
    <property type="match status" value="1"/>
</dbReference>
<comment type="catalytic activity">
    <reaction evidence="14">
        <text>GTP + H2O = GDP + phosphate + H(+)</text>
        <dbReference type="Rhea" id="RHEA:19669"/>
        <dbReference type="ChEBI" id="CHEBI:15377"/>
        <dbReference type="ChEBI" id="CHEBI:15378"/>
        <dbReference type="ChEBI" id="CHEBI:37565"/>
        <dbReference type="ChEBI" id="CHEBI:43474"/>
        <dbReference type="ChEBI" id="CHEBI:58189"/>
    </reaction>
    <physiologicalReaction direction="left-to-right" evidence="14">
        <dbReference type="Rhea" id="RHEA:19670"/>
    </physiologicalReaction>
</comment>
<comment type="function">
    <text evidence="15">Translation factor required for the incorporation of the rare amino acid selenocysteine encoded by UGA codons. Replaces the eRF1-eRF3-GTP ternary complex for the insertion of selenocysteine directed by the UGA codon. Insertion of selenocysteine at UGA codons is mediated by SECISBP2 and EEFSEC: SECISBP2 (1) specifically binds the SECIS sequence once the 80S ribosome encounters an in-frame UGA codon and (2) contacts the RPS27A/eS31 of the 40S ribosome before ribosome stalling. (3) GTP-bound EEFSEC then delivers selenocysteinyl-tRNA(Sec) to the 80S ribosome and adopts a preaccommodated state conformation. (4) After GTP hydrolysis, EEFSEC dissociates from the assembly, selenocysteinyl-tRNA(Sec) accommodates, and peptide bond synthesis and selenoprotein elongation occur.</text>
</comment>
<dbReference type="PANTHER" id="PTHR43721:SF11">
    <property type="entry name" value="SELENOCYSTEINE-SPECIFIC ELONGATION FACTOR"/>
    <property type="match status" value="1"/>
</dbReference>
<dbReference type="Gene3D" id="3.40.50.300">
    <property type="entry name" value="P-loop containing nucleotide triphosphate hydrolases"/>
    <property type="match status" value="1"/>
</dbReference>
<keyword evidence="13" id="KW-0539">Nucleus</keyword>
<accession>A0A2B4S0F7</accession>
<evidence type="ECO:0000256" key="8">
    <source>
        <dbReference type="ARBA" id="ARBA00022553"/>
    </source>
</evidence>
<comment type="caution">
    <text evidence="20">The sequence shown here is derived from an EMBL/GenBank/DDBJ whole genome shotgun (WGS) entry which is preliminary data.</text>
</comment>
<dbReference type="GO" id="GO:0005737">
    <property type="term" value="C:cytoplasm"/>
    <property type="evidence" value="ECO:0007669"/>
    <property type="project" value="UniProtKB-SubCell"/>
</dbReference>
<evidence type="ECO:0000313" key="21">
    <source>
        <dbReference type="Proteomes" id="UP000225706"/>
    </source>
</evidence>
<organism evidence="20 21">
    <name type="scientific">Stylophora pistillata</name>
    <name type="common">Smooth cauliflower coral</name>
    <dbReference type="NCBI Taxonomy" id="50429"/>
    <lineage>
        <taxon>Eukaryota</taxon>
        <taxon>Metazoa</taxon>
        <taxon>Cnidaria</taxon>
        <taxon>Anthozoa</taxon>
        <taxon>Hexacorallia</taxon>
        <taxon>Scleractinia</taxon>
        <taxon>Astrocoeniina</taxon>
        <taxon>Pocilloporidae</taxon>
        <taxon>Stylophora</taxon>
    </lineage>
</organism>
<keyword evidence="7" id="KW-0963">Cytoplasm</keyword>
<dbReference type="Pfam" id="PF21208">
    <property type="entry name" value="euk_SelB_III"/>
    <property type="match status" value="1"/>
</dbReference>
<evidence type="ECO:0000256" key="16">
    <source>
        <dbReference type="ARBA" id="ARBA00076506"/>
    </source>
</evidence>
<dbReference type="GO" id="GO:0003924">
    <property type="term" value="F:GTPase activity"/>
    <property type="evidence" value="ECO:0007669"/>
    <property type="project" value="InterPro"/>
</dbReference>
<feature type="region of interest" description="Disordered" evidence="18">
    <location>
        <begin position="521"/>
        <end position="557"/>
    </location>
</feature>
<keyword evidence="6" id="KW-0488">Methylation</keyword>
<protein>
    <recommendedName>
        <fullName evidence="5">Selenocysteine-specific elongation factor</fullName>
    </recommendedName>
    <alternativeName>
        <fullName evidence="17">Elongation factor sec</fullName>
    </alternativeName>
    <alternativeName>
        <fullName evidence="16">Eukaryotic elongation factor, selenocysteine-tRNA-specific</fullName>
    </alternativeName>
</protein>